<protein>
    <submittedName>
        <fullName evidence="1">Uncharacterized protein</fullName>
    </submittedName>
</protein>
<dbReference type="Proteomes" id="UP001060012">
    <property type="component" value="Chromosome"/>
</dbReference>
<dbReference type="RefSeq" id="WP_254575410.1">
    <property type="nucleotide sequence ID" value="NZ_CP100595.1"/>
</dbReference>
<evidence type="ECO:0000313" key="2">
    <source>
        <dbReference type="Proteomes" id="UP001060012"/>
    </source>
</evidence>
<gene>
    <name evidence="1" type="ORF">NJU99_08080</name>
</gene>
<dbReference type="EMBL" id="CP100595">
    <property type="protein sequence ID" value="UTJ05229.1"/>
    <property type="molecule type" value="Genomic_DNA"/>
</dbReference>
<name>A0ABY5E104_9BACT</name>
<sequence length="69" mass="8126">MTLEEQEEFKQKIAETILPIAVNMTEEQIRTVILNVLKDNEEMNPAFGDMLFEQIMIHKYNLNNKNTNN</sequence>
<reference evidence="1" key="1">
    <citation type="submission" date="2022-07" db="EMBL/GenBank/DDBJ databases">
        <title>Arcobacter roscoffensis sp. nov., a marine bacterium isolated from coastal seawater collected from Roscoff, France.</title>
        <authorList>
            <person name="Pascual J."/>
            <person name="Lepeaux C."/>
            <person name="Methner A."/>
            <person name="Overmann J."/>
        </authorList>
    </citation>
    <scope>NUCLEOTIDE SEQUENCE</scope>
    <source>
        <strain evidence="1">ARW1-2F2</strain>
    </source>
</reference>
<accession>A0ABY5E104</accession>
<keyword evidence="2" id="KW-1185">Reference proteome</keyword>
<proteinExistence type="predicted"/>
<evidence type="ECO:0000313" key="1">
    <source>
        <dbReference type="EMBL" id="UTJ05229.1"/>
    </source>
</evidence>
<organism evidence="1 2">
    <name type="scientific">Arcobacter roscoffensis</name>
    <dbReference type="NCBI Taxonomy" id="2961520"/>
    <lineage>
        <taxon>Bacteria</taxon>
        <taxon>Pseudomonadati</taxon>
        <taxon>Campylobacterota</taxon>
        <taxon>Epsilonproteobacteria</taxon>
        <taxon>Campylobacterales</taxon>
        <taxon>Arcobacteraceae</taxon>
        <taxon>Arcobacter</taxon>
    </lineage>
</organism>